<keyword evidence="2" id="KW-0813">Transport</keyword>
<dbReference type="Gene3D" id="1.20.1250.20">
    <property type="entry name" value="MFS general substrate transporter like domains"/>
    <property type="match status" value="2"/>
</dbReference>
<evidence type="ECO:0000313" key="8">
    <source>
        <dbReference type="EMBL" id="SDN43635.1"/>
    </source>
</evidence>
<dbReference type="InterPro" id="IPR020846">
    <property type="entry name" value="MFS_dom"/>
</dbReference>
<keyword evidence="4 6" id="KW-1133">Transmembrane helix</keyword>
<feature type="transmembrane region" description="Helical" evidence="6">
    <location>
        <begin position="401"/>
        <end position="422"/>
    </location>
</feature>
<dbReference type="InterPro" id="IPR050382">
    <property type="entry name" value="MFS_Na/Anion_cotransporter"/>
</dbReference>
<keyword evidence="3 6" id="KW-0812">Transmembrane</keyword>
<sequence length="425" mass="47084">MVKTILNEKPTKRRFLIIFCLFIGIAIAFFDRVNVSVLAANDPFLLEMGIKGEPVQIGMMMSVFLAVYGIANISLGTLGDVLGPRIMMTICVIGMLISIIFSAVAATFMMFIIGRIILGISEGTYYPQQNLFVRNWIPVHERGRANACWCIGQAIGPAIAMPLLIYVMSYFGWRANFYLCAVLTLIPLCLFWFCTTDRPQQNKGVNKAELTYIEKGMETTQTVLADSEKIPLVQRWKLMIANSHYWVLVIWYVCLQFVYWGLISWIPAYLKVAKGFSWVEMGWMASLPFIVSIFTKILNGYISDKIGRCAPLLFSAMLVGTIFLYLTVIVPGKYLSGICLAGAVGFTVMATPIAWTLMQGLVPSRVLSTASGTMNGIATGFSSLSPIIMGFFIGITGNYNSGMYCLMVGGVIGMISGLFLMLKKY</sequence>
<feature type="transmembrane region" description="Helical" evidence="6">
    <location>
        <begin position="282"/>
        <end position="302"/>
    </location>
</feature>
<dbReference type="PROSITE" id="PS50850">
    <property type="entry name" value="MFS"/>
    <property type="match status" value="1"/>
</dbReference>
<keyword evidence="5 6" id="KW-0472">Membrane</keyword>
<dbReference type="STRING" id="349095.SAMN05660299_02717"/>
<dbReference type="OrthoDB" id="6360at2"/>
<evidence type="ECO:0000256" key="2">
    <source>
        <dbReference type="ARBA" id="ARBA00022448"/>
    </source>
</evidence>
<feature type="transmembrane region" description="Helical" evidence="6">
    <location>
        <begin position="245"/>
        <end position="270"/>
    </location>
</feature>
<dbReference type="Proteomes" id="UP000199309">
    <property type="component" value="Unassembled WGS sequence"/>
</dbReference>
<dbReference type="InterPro" id="IPR036259">
    <property type="entry name" value="MFS_trans_sf"/>
</dbReference>
<dbReference type="CDD" id="cd17319">
    <property type="entry name" value="MFS_ExuT_GudP_like"/>
    <property type="match status" value="1"/>
</dbReference>
<feature type="transmembrane region" description="Helical" evidence="6">
    <location>
        <begin position="334"/>
        <end position="355"/>
    </location>
</feature>
<dbReference type="AlphaFoldDB" id="A0A1H0BDF3"/>
<feature type="transmembrane region" description="Helical" evidence="6">
    <location>
        <begin position="309"/>
        <end position="328"/>
    </location>
</feature>
<dbReference type="GO" id="GO:0022857">
    <property type="term" value="F:transmembrane transporter activity"/>
    <property type="evidence" value="ECO:0007669"/>
    <property type="project" value="InterPro"/>
</dbReference>
<evidence type="ECO:0000256" key="4">
    <source>
        <dbReference type="ARBA" id="ARBA00022989"/>
    </source>
</evidence>
<gene>
    <name evidence="8" type="ORF">SAMN05660299_02717</name>
</gene>
<proteinExistence type="predicted"/>
<reference evidence="8 9" key="1">
    <citation type="submission" date="2016-10" db="EMBL/GenBank/DDBJ databases">
        <authorList>
            <person name="de Groot N.N."/>
        </authorList>
    </citation>
    <scope>NUCLEOTIDE SEQUENCE [LARGE SCALE GENOMIC DNA]</scope>
    <source>
        <strain evidence="8 9">DSM 16981</strain>
    </source>
</reference>
<dbReference type="PANTHER" id="PTHR11662">
    <property type="entry name" value="SOLUTE CARRIER FAMILY 17"/>
    <property type="match status" value="1"/>
</dbReference>
<evidence type="ECO:0000313" key="9">
    <source>
        <dbReference type="Proteomes" id="UP000199309"/>
    </source>
</evidence>
<accession>A0A1H0BDF3</accession>
<feature type="transmembrane region" description="Helical" evidence="6">
    <location>
        <begin position="175"/>
        <end position="194"/>
    </location>
</feature>
<feature type="transmembrane region" description="Helical" evidence="6">
    <location>
        <begin position="376"/>
        <end position="395"/>
    </location>
</feature>
<evidence type="ECO:0000256" key="1">
    <source>
        <dbReference type="ARBA" id="ARBA00004651"/>
    </source>
</evidence>
<keyword evidence="9" id="KW-1185">Reference proteome</keyword>
<name>A0A1H0BDF3_9FIRM</name>
<organism evidence="8 9">
    <name type="scientific">Megasphaera paucivorans</name>
    <dbReference type="NCBI Taxonomy" id="349095"/>
    <lineage>
        <taxon>Bacteria</taxon>
        <taxon>Bacillati</taxon>
        <taxon>Bacillota</taxon>
        <taxon>Negativicutes</taxon>
        <taxon>Veillonellales</taxon>
        <taxon>Veillonellaceae</taxon>
        <taxon>Megasphaera</taxon>
    </lineage>
</organism>
<dbReference type="Pfam" id="PF07690">
    <property type="entry name" value="MFS_1"/>
    <property type="match status" value="1"/>
</dbReference>
<dbReference type="RefSeq" id="WP_091652996.1">
    <property type="nucleotide sequence ID" value="NZ_FNHQ01000049.1"/>
</dbReference>
<dbReference type="PANTHER" id="PTHR11662:SF399">
    <property type="entry name" value="FI19708P1-RELATED"/>
    <property type="match status" value="1"/>
</dbReference>
<protein>
    <submittedName>
        <fullName evidence="8">Sugar phosphate permease</fullName>
    </submittedName>
</protein>
<feature type="domain" description="Major facilitator superfamily (MFS) profile" evidence="7">
    <location>
        <begin position="17"/>
        <end position="425"/>
    </location>
</feature>
<evidence type="ECO:0000259" key="7">
    <source>
        <dbReference type="PROSITE" id="PS50850"/>
    </source>
</evidence>
<dbReference type="GO" id="GO:0005886">
    <property type="term" value="C:plasma membrane"/>
    <property type="evidence" value="ECO:0007669"/>
    <property type="project" value="UniProtKB-SubCell"/>
</dbReference>
<evidence type="ECO:0000256" key="5">
    <source>
        <dbReference type="ARBA" id="ARBA00023136"/>
    </source>
</evidence>
<dbReference type="SUPFAM" id="SSF103473">
    <property type="entry name" value="MFS general substrate transporter"/>
    <property type="match status" value="1"/>
</dbReference>
<dbReference type="EMBL" id="FNHQ01000049">
    <property type="protein sequence ID" value="SDN43635.1"/>
    <property type="molecule type" value="Genomic_DNA"/>
</dbReference>
<evidence type="ECO:0000256" key="6">
    <source>
        <dbReference type="SAM" id="Phobius"/>
    </source>
</evidence>
<dbReference type="InterPro" id="IPR011701">
    <property type="entry name" value="MFS"/>
</dbReference>
<feature type="transmembrane region" description="Helical" evidence="6">
    <location>
        <begin position="55"/>
        <end position="75"/>
    </location>
</feature>
<comment type="subcellular location">
    <subcellularLocation>
        <location evidence="1">Cell membrane</location>
        <topology evidence="1">Multi-pass membrane protein</topology>
    </subcellularLocation>
</comment>
<evidence type="ECO:0000256" key="3">
    <source>
        <dbReference type="ARBA" id="ARBA00022692"/>
    </source>
</evidence>